<dbReference type="SMART" id="SM00034">
    <property type="entry name" value="CLECT"/>
    <property type="match status" value="2"/>
</dbReference>
<dbReference type="Gene3D" id="3.10.100.10">
    <property type="entry name" value="Mannose-Binding Protein A, subunit A"/>
    <property type="match status" value="2"/>
</dbReference>
<dbReference type="PROSITE" id="PS50041">
    <property type="entry name" value="C_TYPE_LECTIN_2"/>
    <property type="match status" value="2"/>
</dbReference>
<accession>A0A9J7M7S8</accession>
<name>A0A9J7M7S8_BRAFL</name>
<feature type="domain" description="C-type lectin" evidence="2">
    <location>
        <begin position="1"/>
        <end position="103"/>
    </location>
</feature>
<dbReference type="Proteomes" id="UP000001554">
    <property type="component" value="Chromosome 13"/>
</dbReference>
<dbReference type="Pfam" id="PF00059">
    <property type="entry name" value="Lectin_C"/>
    <property type="match status" value="2"/>
</dbReference>
<reference evidence="4" key="2">
    <citation type="submission" date="2025-08" db="UniProtKB">
        <authorList>
            <consortium name="RefSeq"/>
        </authorList>
    </citation>
    <scope>IDENTIFICATION</scope>
    <source>
        <strain evidence="4">S238N-H82</strain>
        <tissue evidence="4">Testes</tissue>
    </source>
</reference>
<dbReference type="InterPro" id="IPR018378">
    <property type="entry name" value="C-type_lectin_CS"/>
</dbReference>
<dbReference type="PANTHER" id="PTHR22801:SF63">
    <property type="entry name" value="C-TYPE LECTIN DOMAIN-CONTAINING PROTEIN"/>
    <property type="match status" value="1"/>
</dbReference>
<protein>
    <submittedName>
        <fullName evidence="4">Macrophage mannose receptor 1-like</fullName>
    </submittedName>
</protein>
<feature type="domain" description="C-type lectin" evidence="2">
    <location>
        <begin position="117"/>
        <end position="234"/>
    </location>
</feature>
<dbReference type="GeneID" id="118429393"/>
<dbReference type="CDD" id="cd00037">
    <property type="entry name" value="CLECT"/>
    <property type="match status" value="2"/>
</dbReference>
<gene>
    <name evidence="4" type="primary">LOC118429393</name>
</gene>
<dbReference type="RefSeq" id="XP_035695768.1">
    <property type="nucleotide sequence ID" value="XM_035839875.1"/>
</dbReference>
<dbReference type="SUPFAM" id="SSF56436">
    <property type="entry name" value="C-type lectin-like"/>
    <property type="match status" value="2"/>
</dbReference>
<dbReference type="InterPro" id="IPR016187">
    <property type="entry name" value="CTDL_fold"/>
</dbReference>
<dbReference type="OrthoDB" id="6345555at2759"/>
<evidence type="ECO:0000313" key="4">
    <source>
        <dbReference type="RefSeq" id="XP_035695768.1"/>
    </source>
</evidence>
<sequence>MTNDAAKQRCQEDGGHLADVKTQDLHDFLVSQIMKVDGSESHWIGLQYLSGEWRWSDGTAAVFTNWAPGEPNNPDQQCVNLRQPVGFRWDDNQCTKTKHFICQIGPVITCPTRYELFMGKCYRFSVDRKPYNESRATCHEEGGRLATVKNNETHNFLANHVRATTKAHTWIGLTDEATEGLWVWDYGTLLVGDGIWGTGEPNGGTGENCVHIYPDKDYLWNDRICPSSYYYICEI</sequence>
<reference evidence="3" key="1">
    <citation type="journal article" date="2020" name="Nat. Ecol. Evol.">
        <title>Deeply conserved synteny resolves early events in vertebrate evolution.</title>
        <authorList>
            <person name="Simakov O."/>
            <person name="Marletaz F."/>
            <person name="Yue J.X."/>
            <person name="O'Connell B."/>
            <person name="Jenkins J."/>
            <person name="Brandt A."/>
            <person name="Calef R."/>
            <person name="Tung C.H."/>
            <person name="Huang T.K."/>
            <person name="Schmutz J."/>
            <person name="Satoh N."/>
            <person name="Yu J.K."/>
            <person name="Putnam N.H."/>
            <person name="Green R.E."/>
            <person name="Rokhsar D.S."/>
        </authorList>
    </citation>
    <scope>NUCLEOTIDE SEQUENCE [LARGE SCALE GENOMIC DNA]</scope>
    <source>
        <strain evidence="3">S238N-H82</strain>
    </source>
</reference>
<dbReference type="InterPro" id="IPR050801">
    <property type="entry name" value="Ca-Dep_Lectins_ImmuneDev"/>
</dbReference>
<organism evidence="3 4">
    <name type="scientific">Branchiostoma floridae</name>
    <name type="common">Florida lancelet</name>
    <name type="synonym">Amphioxus</name>
    <dbReference type="NCBI Taxonomy" id="7739"/>
    <lineage>
        <taxon>Eukaryota</taxon>
        <taxon>Metazoa</taxon>
        <taxon>Chordata</taxon>
        <taxon>Cephalochordata</taxon>
        <taxon>Leptocardii</taxon>
        <taxon>Amphioxiformes</taxon>
        <taxon>Branchiostomatidae</taxon>
        <taxon>Branchiostoma</taxon>
    </lineage>
</organism>
<evidence type="ECO:0000259" key="2">
    <source>
        <dbReference type="PROSITE" id="PS50041"/>
    </source>
</evidence>
<dbReference type="PANTHER" id="PTHR22801">
    <property type="entry name" value="LITHOSTATHINE"/>
    <property type="match status" value="1"/>
</dbReference>
<dbReference type="AlphaFoldDB" id="A0A9J7M7S8"/>
<dbReference type="KEGG" id="bfo:118429393"/>
<keyword evidence="1" id="KW-1015">Disulfide bond</keyword>
<keyword evidence="3" id="KW-1185">Reference proteome</keyword>
<evidence type="ECO:0000313" key="3">
    <source>
        <dbReference type="Proteomes" id="UP000001554"/>
    </source>
</evidence>
<dbReference type="InterPro" id="IPR016186">
    <property type="entry name" value="C-type_lectin-like/link_sf"/>
</dbReference>
<dbReference type="InterPro" id="IPR001304">
    <property type="entry name" value="C-type_lectin-like"/>
</dbReference>
<dbReference type="OMA" id="AGANEYC"/>
<dbReference type="PROSITE" id="PS00615">
    <property type="entry name" value="C_TYPE_LECTIN_1"/>
    <property type="match status" value="1"/>
</dbReference>
<proteinExistence type="predicted"/>
<evidence type="ECO:0000256" key="1">
    <source>
        <dbReference type="ARBA" id="ARBA00023157"/>
    </source>
</evidence>